<dbReference type="Proteomes" id="UP001530293">
    <property type="component" value="Unassembled WGS sequence"/>
</dbReference>
<keyword evidence="3" id="KW-1185">Reference proteome</keyword>
<reference evidence="2 3" key="1">
    <citation type="submission" date="2024-10" db="EMBL/GenBank/DDBJ databases">
        <title>Updated reference genomes for cyclostephanoid diatoms.</title>
        <authorList>
            <person name="Roberts W.R."/>
            <person name="Alverson A.J."/>
        </authorList>
    </citation>
    <scope>NUCLEOTIDE SEQUENCE [LARGE SCALE GENOMIC DNA]</scope>
    <source>
        <strain evidence="2 3">AJA232-27</strain>
    </source>
</reference>
<proteinExistence type="predicted"/>
<name>A0ABD3MAV3_9STRA</name>
<feature type="compositionally biased region" description="Polar residues" evidence="1">
    <location>
        <begin position="56"/>
        <end position="72"/>
    </location>
</feature>
<evidence type="ECO:0000256" key="1">
    <source>
        <dbReference type="SAM" id="MobiDB-lite"/>
    </source>
</evidence>
<sequence length="83" mass="8825">MLQREDPPHIFILLVHPREVAAPIATNSALDDGGASGGVRIASNKLWVVPPEPIINTPSSRNGDNDRPNSTARDGVKSIGMDT</sequence>
<protein>
    <submittedName>
        <fullName evidence="2">Uncharacterized protein</fullName>
    </submittedName>
</protein>
<dbReference type="AlphaFoldDB" id="A0ABD3MAV3"/>
<organism evidence="2 3">
    <name type="scientific">Discostella pseudostelligera</name>
    <dbReference type="NCBI Taxonomy" id="259834"/>
    <lineage>
        <taxon>Eukaryota</taxon>
        <taxon>Sar</taxon>
        <taxon>Stramenopiles</taxon>
        <taxon>Ochrophyta</taxon>
        <taxon>Bacillariophyta</taxon>
        <taxon>Coscinodiscophyceae</taxon>
        <taxon>Thalassiosirophycidae</taxon>
        <taxon>Stephanodiscales</taxon>
        <taxon>Stephanodiscaceae</taxon>
        <taxon>Discostella</taxon>
    </lineage>
</organism>
<evidence type="ECO:0000313" key="3">
    <source>
        <dbReference type="Proteomes" id="UP001530293"/>
    </source>
</evidence>
<dbReference type="EMBL" id="JALLBG020000155">
    <property type="protein sequence ID" value="KAL3761245.1"/>
    <property type="molecule type" value="Genomic_DNA"/>
</dbReference>
<evidence type="ECO:0000313" key="2">
    <source>
        <dbReference type="EMBL" id="KAL3761245.1"/>
    </source>
</evidence>
<gene>
    <name evidence="2" type="ORF">ACHAWU_007062</name>
</gene>
<accession>A0ABD3MAV3</accession>
<feature type="region of interest" description="Disordered" evidence="1">
    <location>
        <begin position="52"/>
        <end position="83"/>
    </location>
</feature>
<comment type="caution">
    <text evidence="2">The sequence shown here is derived from an EMBL/GenBank/DDBJ whole genome shotgun (WGS) entry which is preliminary data.</text>
</comment>